<evidence type="ECO:0000313" key="8">
    <source>
        <dbReference type="Proteomes" id="UP000028181"/>
    </source>
</evidence>
<keyword evidence="5 6" id="KW-0472">Membrane</keyword>
<gene>
    <name evidence="7" type="ORF">RG540_CH36080</name>
</gene>
<evidence type="ECO:0000256" key="1">
    <source>
        <dbReference type="ARBA" id="ARBA00004141"/>
    </source>
</evidence>
<name>A0A068SVI4_NEOGA</name>
<evidence type="ECO:0000256" key="4">
    <source>
        <dbReference type="ARBA" id="ARBA00022989"/>
    </source>
</evidence>
<evidence type="ECO:0000256" key="5">
    <source>
        <dbReference type="ARBA" id="ARBA00023136"/>
    </source>
</evidence>
<keyword evidence="4 6" id="KW-1133">Transmembrane helix</keyword>
<dbReference type="GO" id="GO:0016020">
    <property type="term" value="C:membrane"/>
    <property type="evidence" value="ECO:0007669"/>
    <property type="project" value="UniProtKB-SubCell"/>
</dbReference>
<feature type="transmembrane region" description="Helical" evidence="6">
    <location>
        <begin position="40"/>
        <end position="64"/>
    </location>
</feature>
<dbReference type="Pfam" id="PF07947">
    <property type="entry name" value="YhhN"/>
    <property type="match status" value="1"/>
</dbReference>
<accession>A0A068SVI4</accession>
<keyword evidence="8" id="KW-1185">Reference proteome</keyword>
<comment type="similarity">
    <text evidence="2">Belongs to the TMEM86 family.</text>
</comment>
<dbReference type="RefSeq" id="WP_038590675.1">
    <property type="nucleotide sequence ID" value="NZ_HG938353.1"/>
</dbReference>
<dbReference type="OrthoDB" id="7266492at2"/>
<dbReference type="AlphaFoldDB" id="A0A068SVI4"/>
<keyword evidence="3 6" id="KW-0812">Transmembrane</keyword>
<feature type="transmembrane region" description="Helical" evidence="6">
    <location>
        <begin position="162"/>
        <end position="182"/>
    </location>
</feature>
<dbReference type="PATRIC" id="fig|1028800.3.peg.3658"/>
<dbReference type="GO" id="GO:0016787">
    <property type="term" value="F:hydrolase activity"/>
    <property type="evidence" value="ECO:0007669"/>
    <property type="project" value="TreeGrafter"/>
</dbReference>
<dbReference type="eggNOG" id="COG3714">
    <property type="taxonomic scope" value="Bacteria"/>
</dbReference>
<proteinExistence type="inferred from homology"/>
<protein>
    <submittedName>
        <fullName evidence="7">YhhN family protein</fullName>
    </submittedName>
</protein>
<reference evidence="8" key="1">
    <citation type="journal article" date="2014" name="BMC Genomics">
        <title>Genome sequencing of two Neorhizobium galegae strains reveals a noeT gene responsible for the unusual acetylation of the nodulation factors.</title>
        <authorList>
            <person name="Osterman J."/>
            <person name="Marsh J."/>
            <person name="Laine P.K."/>
            <person name="Zeng Z."/>
            <person name="Alatalo E."/>
            <person name="Sullivan J.T."/>
            <person name="Young J.P."/>
            <person name="Thomas-Oates J."/>
            <person name="Paulin L."/>
            <person name="Lindstrom K."/>
        </authorList>
    </citation>
    <scope>NUCLEOTIDE SEQUENCE [LARGE SCALE GENOMIC DNA]</scope>
    <source>
        <strain evidence="8">HAMBI 540</strain>
    </source>
</reference>
<dbReference type="HOGENOM" id="CLU_079086_2_0_5"/>
<dbReference type="EMBL" id="HG938353">
    <property type="protein sequence ID" value="CDN49766.1"/>
    <property type="molecule type" value="Genomic_DNA"/>
</dbReference>
<comment type="subcellular location">
    <subcellularLocation>
        <location evidence="1">Membrane</location>
        <topology evidence="1">Multi-pass membrane protein</topology>
    </subcellularLocation>
</comment>
<sequence length="217" mass="23027">MYLLLWALLAASIALAIHYFRWLKRPAGHLRAVLKTLPVLLLVLYAGLSGAPALFVAALALGALGDACLAYEGEPAFVAGLAAFLASHIAYAALFWPSIEPSLLVASAWRYTAAWIFVVLTGMTFFMLRRPAGRLAIPVTAYGIAILAMALSALAVKPILPAAGAALFVMSDTALAIQKFLVKPDAPVMARLKPFVWGTYFAAQLIFTLAVAGLPLS</sequence>
<organism evidence="7 8">
    <name type="scientific">Neorhizobium galegae bv. orientalis str. HAMBI 540</name>
    <dbReference type="NCBI Taxonomy" id="1028800"/>
    <lineage>
        <taxon>Bacteria</taxon>
        <taxon>Pseudomonadati</taxon>
        <taxon>Pseudomonadota</taxon>
        <taxon>Alphaproteobacteria</taxon>
        <taxon>Hyphomicrobiales</taxon>
        <taxon>Rhizobiaceae</taxon>
        <taxon>Rhizobium/Agrobacterium group</taxon>
        <taxon>Neorhizobium</taxon>
    </lineage>
</organism>
<dbReference type="Proteomes" id="UP000028181">
    <property type="component" value="Chromosome I"/>
</dbReference>
<evidence type="ECO:0000256" key="6">
    <source>
        <dbReference type="SAM" id="Phobius"/>
    </source>
</evidence>
<evidence type="ECO:0000256" key="2">
    <source>
        <dbReference type="ARBA" id="ARBA00007375"/>
    </source>
</evidence>
<dbReference type="PANTHER" id="PTHR31885:SF6">
    <property type="entry name" value="GH04784P"/>
    <property type="match status" value="1"/>
</dbReference>
<evidence type="ECO:0000256" key="3">
    <source>
        <dbReference type="ARBA" id="ARBA00022692"/>
    </source>
</evidence>
<evidence type="ECO:0000313" key="7">
    <source>
        <dbReference type="EMBL" id="CDN49766.1"/>
    </source>
</evidence>
<feature type="transmembrane region" description="Helical" evidence="6">
    <location>
        <begin position="135"/>
        <end position="156"/>
    </location>
</feature>
<dbReference type="PANTHER" id="PTHR31885">
    <property type="entry name" value="GH04784P"/>
    <property type="match status" value="1"/>
</dbReference>
<feature type="transmembrane region" description="Helical" evidence="6">
    <location>
        <begin position="108"/>
        <end position="128"/>
    </location>
</feature>
<dbReference type="InterPro" id="IPR012506">
    <property type="entry name" value="TMEM86B-like"/>
</dbReference>
<feature type="transmembrane region" description="Helical" evidence="6">
    <location>
        <begin position="194"/>
        <end position="216"/>
    </location>
</feature>
<feature type="transmembrane region" description="Helical" evidence="6">
    <location>
        <begin position="76"/>
        <end position="96"/>
    </location>
</feature>
<dbReference type="KEGG" id="ngg:RG540_CH36080"/>
<dbReference type="GeneID" id="24257581"/>